<evidence type="ECO:0000313" key="3">
    <source>
        <dbReference type="Proteomes" id="UP000005139"/>
    </source>
</evidence>
<dbReference type="InterPro" id="IPR038078">
    <property type="entry name" value="PhoU-like_sf"/>
</dbReference>
<dbReference type="Proteomes" id="UP000005139">
    <property type="component" value="Unassembled WGS sequence"/>
</dbReference>
<dbReference type="InterPro" id="IPR052912">
    <property type="entry name" value="UPF0111_domain"/>
</dbReference>
<dbReference type="SUPFAM" id="SSF109755">
    <property type="entry name" value="PhoU-like"/>
    <property type="match status" value="1"/>
</dbReference>
<dbReference type="RefSeq" id="WP_007289368.1">
    <property type="nucleotide sequence ID" value="NZ_AAWL01000008.1"/>
</dbReference>
<gene>
    <name evidence="2" type="ORF">TcarDRAFT_1061</name>
</gene>
<reference evidence="2 3" key="1">
    <citation type="submission" date="2007-01" db="EMBL/GenBank/DDBJ databases">
        <title>Annotation of the draft genome assembly of Thermosinus carboxydivorans Nor1.</title>
        <authorList>
            <consortium name="US DOE Joint Genome Institute (JGI-ORNL)"/>
            <person name="Larimer F."/>
            <person name="Land M."/>
            <person name="Hauser L."/>
        </authorList>
    </citation>
    <scope>NUCLEOTIDE SEQUENCE [LARGE SCALE GENOMIC DNA]</scope>
    <source>
        <strain evidence="2 3">Nor1</strain>
    </source>
</reference>
<comment type="caution">
    <text evidence="2">The sequence shown here is derived from an EMBL/GenBank/DDBJ whole genome shotgun (WGS) entry which is preliminary data.</text>
</comment>
<dbReference type="EMBL" id="AAWL01000008">
    <property type="protein sequence ID" value="EAX47639.1"/>
    <property type="molecule type" value="Genomic_DNA"/>
</dbReference>
<dbReference type="Pfam" id="PF01865">
    <property type="entry name" value="PhoU_div"/>
    <property type="match status" value="1"/>
</dbReference>
<dbReference type="PANTHER" id="PTHR37298:SF1">
    <property type="entry name" value="UPF0111 PROTEIN YKAA"/>
    <property type="match status" value="1"/>
</dbReference>
<protein>
    <recommendedName>
        <fullName evidence="4">Phosphate transport regulator</fullName>
    </recommendedName>
</protein>
<accession>A1HQS8</accession>
<comment type="similarity">
    <text evidence="1">Belongs to the UPF0111 family.</text>
</comment>
<sequence>MLALLPKKNKFFILFSESARLTQKSTYILHDALTDPEIREEKVKQLYDLEHDADELNDEILDTLYRSFITPMDREDIFALTNQLDDVVDYVEEIVERMSLYRVGRPTDGAIELGKLLVLCADELVAAFDLLANIKNNREKILDHMKNIAEMEVKGDHIYREEVARLFVGNVDPIDIIKWKEILELLEDALDHCKRIADQLKGVLMKYA</sequence>
<dbReference type="OrthoDB" id="9797568at2"/>
<proteinExistence type="inferred from homology"/>
<organism evidence="2 3">
    <name type="scientific">Thermosinus carboxydivorans Nor1</name>
    <dbReference type="NCBI Taxonomy" id="401526"/>
    <lineage>
        <taxon>Bacteria</taxon>
        <taxon>Bacillati</taxon>
        <taxon>Bacillota</taxon>
        <taxon>Negativicutes</taxon>
        <taxon>Selenomonadales</taxon>
        <taxon>Sporomusaceae</taxon>
        <taxon>Thermosinus</taxon>
    </lineage>
</organism>
<dbReference type="PANTHER" id="PTHR37298">
    <property type="entry name" value="UPF0111 PROTEIN YKAA"/>
    <property type="match status" value="1"/>
</dbReference>
<dbReference type="InterPro" id="IPR018445">
    <property type="entry name" value="Put_Phosphate_transp_reg"/>
</dbReference>
<evidence type="ECO:0008006" key="4">
    <source>
        <dbReference type="Google" id="ProtNLM"/>
    </source>
</evidence>
<name>A1HQS8_9FIRM</name>
<reference evidence="2 3" key="2">
    <citation type="submission" date="2007-01" db="EMBL/GenBank/DDBJ databases">
        <title>Sequencing of the draft genome and assembly of Thermosinus carboxydivorans Nor1.</title>
        <authorList>
            <consortium name="US DOE Joint Genome Institute (JGI-PGF)"/>
            <person name="Copeland A."/>
            <person name="Lucas S."/>
            <person name="Lapidus A."/>
            <person name="Barry K."/>
            <person name="Glavina del Rio T."/>
            <person name="Dalin E."/>
            <person name="Tice H."/>
            <person name="Bruce D."/>
            <person name="Pitluck S."/>
            <person name="Richardson P."/>
        </authorList>
    </citation>
    <scope>NUCLEOTIDE SEQUENCE [LARGE SCALE GENOMIC DNA]</scope>
    <source>
        <strain evidence="2 3">Nor1</strain>
    </source>
</reference>
<evidence type="ECO:0000256" key="1">
    <source>
        <dbReference type="ARBA" id="ARBA00008591"/>
    </source>
</evidence>
<dbReference type="eggNOG" id="COG1392">
    <property type="taxonomic scope" value="Bacteria"/>
</dbReference>
<dbReference type="AlphaFoldDB" id="A1HQS8"/>
<dbReference type="Gene3D" id="1.20.58.220">
    <property type="entry name" value="Phosphate transport system protein phou homolog 2, domain 2"/>
    <property type="match status" value="1"/>
</dbReference>
<keyword evidence="3" id="KW-1185">Reference proteome</keyword>
<evidence type="ECO:0000313" key="2">
    <source>
        <dbReference type="EMBL" id="EAX47639.1"/>
    </source>
</evidence>